<dbReference type="AlphaFoldDB" id="A0AAV7Q3S6"/>
<organism evidence="2 3">
    <name type="scientific">Pleurodeles waltl</name>
    <name type="common">Iberian ribbed newt</name>
    <dbReference type="NCBI Taxonomy" id="8319"/>
    <lineage>
        <taxon>Eukaryota</taxon>
        <taxon>Metazoa</taxon>
        <taxon>Chordata</taxon>
        <taxon>Craniata</taxon>
        <taxon>Vertebrata</taxon>
        <taxon>Euteleostomi</taxon>
        <taxon>Amphibia</taxon>
        <taxon>Batrachia</taxon>
        <taxon>Caudata</taxon>
        <taxon>Salamandroidea</taxon>
        <taxon>Salamandridae</taxon>
        <taxon>Pleurodelinae</taxon>
        <taxon>Pleurodeles</taxon>
    </lineage>
</organism>
<protein>
    <submittedName>
        <fullName evidence="2">Uncharacterized protein</fullName>
    </submittedName>
</protein>
<reference evidence="2" key="1">
    <citation type="journal article" date="2022" name="bioRxiv">
        <title>Sequencing and chromosome-scale assembly of the giantPleurodeles waltlgenome.</title>
        <authorList>
            <person name="Brown T."/>
            <person name="Elewa A."/>
            <person name="Iarovenko S."/>
            <person name="Subramanian E."/>
            <person name="Araus A.J."/>
            <person name="Petzold A."/>
            <person name="Susuki M."/>
            <person name="Suzuki K.-i.T."/>
            <person name="Hayashi T."/>
            <person name="Toyoda A."/>
            <person name="Oliveira C."/>
            <person name="Osipova E."/>
            <person name="Leigh N.D."/>
            <person name="Simon A."/>
            <person name="Yun M.H."/>
        </authorList>
    </citation>
    <scope>NUCLEOTIDE SEQUENCE</scope>
    <source>
        <strain evidence="2">20211129_DDA</strain>
        <tissue evidence="2">Liver</tissue>
    </source>
</reference>
<evidence type="ECO:0000313" key="3">
    <source>
        <dbReference type="Proteomes" id="UP001066276"/>
    </source>
</evidence>
<name>A0AAV7Q3S6_PLEWA</name>
<proteinExistence type="predicted"/>
<dbReference type="Proteomes" id="UP001066276">
    <property type="component" value="Chromosome 6"/>
</dbReference>
<feature type="region of interest" description="Disordered" evidence="1">
    <location>
        <begin position="49"/>
        <end position="80"/>
    </location>
</feature>
<evidence type="ECO:0000313" key="2">
    <source>
        <dbReference type="EMBL" id="KAJ1134321.1"/>
    </source>
</evidence>
<dbReference type="EMBL" id="JANPWB010000010">
    <property type="protein sequence ID" value="KAJ1134321.1"/>
    <property type="molecule type" value="Genomic_DNA"/>
</dbReference>
<evidence type="ECO:0000256" key="1">
    <source>
        <dbReference type="SAM" id="MobiDB-lite"/>
    </source>
</evidence>
<keyword evidence="3" id="KW-1185">Reference proteome</keyword>
<sequence length="80" mass="8538">MRPGLALCAPEICGAAHCDCRRGERPRHEGGGRPQTSVDFTNRIGAAEGELLEHQRETAGAPAGTSELPRASPEHRRGPQ</sequence>
<accession>A0AAV7Q3S6</accession>
<gene>
    <name evidence="2" type="ORF">NDU88_000773</name>
</gene>
<comment type="caution">
    <text evidence="2">The sequence shown here is derived from an EMBL/GenBank/DDBJ whole genome shotgun (WGS) entry which is preliminary data.</text>
</comment>